<accession>A0A2N9F0K0</accession>
<dbReference type="GO" id="GO:0004523">
    <property type="term" value="F:RNA-DNA hybrid ribonuclease activity"/>
    <property type="evidence" value="ECO:0007669"/>
    <property type="project" value="InterPro"/>
</dbReference>
<evidence type="ECO:0000259" key="1">
    <source>
        <dbReference type="Pfam" id="PF13456"/>
    </source>
</evidence>
<dbReference type="InterPro" id="IPR036397">
    <property type="entry name" value="RNaseH_sf"/>
</dbReference>
<feature type="domain" description="RNase H type-1" evidence="1">
    <location>
        <begin position="804"/>
        <end position="877"/>
    </location>
</feature>
<dbReference type="EMBL" id="OIVN01000715">
    <property type="protein sequence ID" value="SPC84527.1"/>
    <property type="molecule type" value="Genomic_DNA"/>
</dbReference>
<protein>
    <recommendedName>
        <fullName evidence="4">CCHC-type domain-containing protein</fullName>
    </recommendedName>
</protein>
<dbReference type="SUPFAM" id="SSF53098">
    <property type="entry name" value="Ribonuclease H-like"/>
    <property type="match status" value="1"/>
</dbReference>
<dbReference type="PANTHER" id="PTHR33116:SF86">
    <property type="entry name" value="REVERSE TRANSCRIPTASE DOMAIN-CONTAINING PROTEIN"/>
    <property type="match status" value="1"/>
</dbReference>
<dbReference type="Pfam" id="PF14392">
    <property type="entry name" value="zf-CCHC_4"/>
    <property type="match status" value="1"/>
</dbReference>
<dbReference type="Pfam" id="PF13456">
    <property type="entry name" value="RVT_3"/>
    <property type="match status" value="1"/>
</dbReference>
<feature type="domain" description="Zinc knuckle CX2CX4HX4C" evidence="2">
    <location>
        <begin position="112"/>
        <end position="140"/>
    </location>
</feature>
<reference evidence="3" key="1">
    <citation type="submission" date="2018-02" db="EMBL/GenBank/DDBJ databases">
        <authorList>
            <person name="Cohen D.B."/>
            <person name="Kent A.D."/>
        </authorList>
    </citation>
    <scope>NUCLEOTIDE SEQUENCE</scope>
</reference>
<dbReference type="CDD" id="cd06222">
    <property type="entry name" value="RNase_H_like"/>
    <property type="match status" value="1"/>
</dbReference>
<proteinExistence type="predicted"/>
<dbReference type="PANTHER" id="PTHR33116">
    <property type="entry name" value="REVERSE TRANSCRIPTASE ZINC-BINDING DOMAIN-CONTAINING PROTEIN-RELATED-RELATED"/>
    <property type="match status" value="1"/>
</dbReference>
<organism evidence="3">
    <name type="scientific">Fagus sylvatica</name>
    <name type="common">Beechnut</name>
    <dbReference type="NCBI Taxonomy" id="28930"/>
    <lineage>
        <taxon>Eukaryota</taxon>
        <taxon>Viridiplantae</taxon>
        <taxon>Streptophyta</taxon>
        <taxon>Embryophyta</taxon>
        <taxon>Tracheophyta</taxon>
        <taxon>Spermatophyta</taxon>
        <taxon>Magnoliopsida</taxon>
        <taxon>eudicotyledons</taxon>
        <taxon>Gunneridae</taxon>
        <taxon>Pentapetalae</taxon>
        <taxon>rosids</taxon>
        <taxon>fabids</taxon>
        <taxon>Fagales</taxon>
        <taxon>Fagaceae</taxon>
        <taxon>Fagus</taxon>
    </lineage>
</organism>
<dbReference type="GO" id="GO:0003676">
    <property type="term" value="F:nucleic acid binding"/>
    <property type="evidence" value="ECO:0007669"/>
    <property type="project" value="InterPro"/>
</dbReference>
<evidence type="ECO:0000313" key="3">
    <source>
        <dbReference type="EMBL" id="SPC84527.1"/>
    </source>
</evidence>
<dbReference type="AlphaFoldDB" id="A0A2N9F0K0"/>
<dbReference type="Gene3D" id="3.30.420.10">
    <property type="entry name" value="Ribonuclease H-like superfamily/Ribonuclease H"/>
    <property type="match status" value="1"/>
</dbReference>
<dbReference type="InterPro" id="IPR012337">
    <property type="entry name" value="RNaseH-like_sf"/>
</dbReference>
<name>A0A2N9F0K0_FAGSY</name>
<dbReference type="InterPro" id="IPR044730">
    <property type="entry name" value="RNase_H-like_dom_plant"/>
</dbReference>
<evidence type="ECO:0000259" key="2">
    <source>
        <dbReference type="Pfam" id="PF14392"/>
    </source>
</evidence>
<gene>
    <name evidence="3" type="ORF">FSB_LOCUS12409</name>
</gene>
<evidence type="ECO:0008006" key="4">
    <source>
        <dbReference type="Google" id="ProtNLM"/>
    </source>
</evidence>
<dbReference type="InterPro" id="IPR002156">
    <property type="entry name" value="RNaseH_domain"/>
</dbReference>
<sequence length="974" mass="110464">MHEADLNSVFRRQPWTFRGAHLILKVWKPKLNWNEIDFKTSTFWIQVHNLPFLWQNKPNLMSIGSKAGKVIEAYYIGDSQSRWHRFVRIRVEVDISASLKPGMFLLRKELNDVWIGLKYEKLPEFCFNCRVIGHENSSCNSDKGTLPENGLASVPIPPAPDRFCPTPDKVQTQAGTSILDISKVEVLPIPEPHSFSCHSEWPTTHQVLVERTNEAVVVPTRSPALFVEANCANHEGKLVNPLDQSQSYLGLPQPKVYIDPPSLIHFLKNKRFRKLDNAIQGFSRPDAVVEHIGPTNDLSESCLEEVGQGAFVYFGWMTFRRRNAIDAIKSDNGEWLMDKADIKECFVSKFNELFIEEPISFPSNLKDLISPSITPLQNEDLCLIRSPREIKDTIFGRYNLKASGPDGLPALFYKKYWSIVGFSVINVVQSFFKSSHMLSEKEHTASAIHGVKMNPSGLAFTNVMYADDIMIFAKASSREVKAFDDCIEKYCYWLGQLINREKLGLIFSKLVTRERKRAIKVELNMKSISQQSIYLGAPLFTSRNWSKDFNFLQTRLESRLKDWRCKTLSWVGRCTLIKIVAQALPSYTFSSFDVPVNVCNKLDDASRRFWWNPKKEFGSFLAWKSWDSLCLPKGMSGLGFQKAKGINDAPLSKLTWMVLSNRESLCIQALRSKYKVSFDWLNCDPSKTASHTWKVIERLKCLVAKGACYKVGDGAIIDISKDHWVPWLPNFLPLPKDDSVNEALMVACLINKIHKASPPNLMAILKGLELRFLDHSLALTGPKRYDEISHLFWKPLESNSIKLNTDAAVRQHHSTIAVIARDELGLVCKAWACSADIIDPEIAEAHAIRWAIQLAKAKNFSKIIVESDSKICIDAIGGDLEYACWKIYVLCSEVPIRVAIRVDVNNSHIHGLLVMSHSKEDLERAVVDGHKIFDGGRSDVDNENDEWLEVSNVGRSSSDDESGGWHMVNRGAWL</sequence>
<dbReference type="InterPro" id="IPR025836">
    <property type="entry name" value="Zn_knuckle_CX2CX4HX4C"/>
</dbReference>